<accession>A0ABW5IYE1</accession>
<sequence length="172" mass="18815">MNLNTFFEKDNFPSNASRGILAGFIGGLAGSALKSTVERFLQVRKIDEKSAQIKMVDQLSMKLTGTPIKIENEGIAEQLVNIPLGATVGAAYGYGKRDSDEINILDGFILGGTTWASTHETSLPLMGLEKSPEKIPLKTQAHELLAHVIFGVTTEIVRGFVNDKLRQQQENR</sequence>
<proteinExistence type="predicted"/>
<dbReference type="EMBL" id="JBHULT010000006">
    <property type="protein sequence ID" value="MFD2517175.1"/>
    <property type="molecule type" value="Genomic_DNA"/>
</dbReference>
<name>A0ABW5IYE1_9FLAO</name>
<dbReference type="Pfam" id="PF07274">
    <property type="entry name" value="DUF1440"/>
    <property type="match status" value="1"/>
</dbReference>
<gene>
    <name evidence="1" type="ORF">ACFSTG_04660</name>
</gene>
<dbReference type="Proteomes" id="UP001597468">
    <property type="component" value="Unassembled WGS sequence"/>
</dbReference>
<organism evidence="1 2">
    <name type="scientific">Salinimicrobium flavum</name>
    <dbReference type="NCBI Taxonomy" id="1737065"/>
    <lineage>
        <taxon>Bacteria</taxon>
        <taxon>Pseudomonadati</taxon>
        <taxon>Bacteroidota</taxon>
        <taxon>Flavobacteriia</taxon>
        <taxon>Flavobacteriales</taxon>
        <taxon>Flavobacteriaceae</taxon>
        <taxon>Salinimicrobium</taxon>
    </lineage>
</organism>
<comment type="caution">
    <text evidence="1">The sequence shown here is derived from an EMBL/GenBank/DDBJ whole genome shotgun (WGS) entry which is preliminary data.</text>
</comment>
<dbReference type="RefSeq" id="WP_380748946.1">
    <property type="nucleotide sequence ID" value="NZ_JBHULT010000006.1"/>
</dbReference>
<dbReference type="InterPro" id="IPR009898">
    <property type="entry name" value="DUF1440"/>
</dbReference>
<reference evidence="2" key="1">
    <citation type="journal article" date="2019" name="Int. J. Syst. Evol. Microbiol.">
        <title>The Global Catalogue of Microorganisms (GCM) 10K type strain sequencing project: providing services to taxonomists for standard genome sequencing and annotation.</title>
        <authorList>
            <consortium name="The Broad Institute Genomics Platform"/>
            <consortium name="The Broad Institute Genome Sequencing Center for Infectious Disease"/>
            <person name="Wu L."/>
            <person name="Ma J."/>
        </authorList>
    </citation>
    <scope>NUCLEOTIDE SEQUENCE [LARGE SCALE GENOMIC DNA]</scope>
    <source>
        <strain evidence="2">KCTC 42585</strain>
    </source>
</reference>
<keyword evidence="2" id="KW-1185">Reference proteome</keyword>
<evidence type="ECO:0000313" key="1">
    <source>
        <dbReference type="EMBL" id="MFD2517175.1"/>
    </source>
</evidence>
<protein>
    <submittedName>
        <fullName evidence="1">DUF1440 domain-containing protein</fullName>
    </submittedName>
</protein>
<evidence type="ECO:0000313" key="2">
    <source>
        <dbReference type="Proteomes" id="UP001597468"/>
    </source>
</evidence>